<proteinExistence type="predicted"/>
<dbReference type="Proteomes" id="UP000828390">
    <property type="component" value="Unassembled WGS sequence"/>
</dbReference>
<keyword evidence="2" id="KW-1185">Reference proteome</keyword>
<reference evidence="1" key="1">
    <citation type="journal article" date="2019" name="bioRxiv">
        <title>The Genome of the Zebra Mussel, Dreissena polymorpha: A Resource for Invasive Species Research.</title>
        <authorList>
            <person name="McCartney M.A."/>
            <person name="Auch B."/>
            <person name="Kono T."/>
            <person name="Mallez S."/>
            <person name="Zhang Y."/>
            <person name="Obille A."/>
            <person name="Becker A."/>
            <person name="Abrahante J.E."/>
            <person name="Garbe J."/>
            <person name="Badalamenti J.P."/>
            <person name="Herman A."/>
            <person name="Mangelson H."/>
            <person name="Liachko I."/>
            <person name="Sullivan S."/>
            <person name="Sone E.D."/>
            <person name="Koren S."/>
            <person name="Silverstein K.A.T."/>
            <person name="Beckman K.B."/>
            <person name="Gohl D.M."/>
        </authorList>
    </citation>
    <scope>NUCLEOTIDE SEQUENCE</scope>
    <source>
        <strain evidence="1">Duluth1</strain>
        <tissue evidence="1">Whole animal</tissue>
    </source>
</reference>
<protein>
    <submittedName>
        <fullName evidence="1">Uncharacterized protein</fullName>
    </submittedName>
</protein>
<name>A0A9D4LEG1_DREPO</name>
<gene>
    <name evidence="1" type="ORF">DPMN_098864</name>
</gene>
<reference evidence="1" key="2">
    <citation type="submission" date="2020-11" db="EMBL/GenBank/DDBJ databases">
        <authorList>
            <person name="McCartney M.A."/>
            <person name="Auch B."/>
            <person name="Kono T."/>
            <person name="Mallez S."/>
            <person name="Becker A."/>
            <person name="Gohl D.M."/>
            <person name="Silverstein K.A.T."/>
            <person name="Koren S."/>
            <person name="Bechman K.B."/>
            <person name="Herman A."/>
            <person name="Abrahante J.E."/>
            <person name="Garbe J."/>
        </authorList>
    </citation>
    <scope>NUCLEOTIDE SEQUENCE</scope>
    <source>
        <strain evidence="1">Duluth1</strain>
        <tissue evidence="1">Whole animal</tissue>
    </source>
</reference>
<dbReference type="AlphaFoldDB" id="A0A9D4LEG1"/>
<organism evidence="1 2">
    <name type="scientific">Dreissena polymorpha</name>
    <name type="common">Zebra mussel</name>
    <name type="synonym">Mytilus polymorpha</name>
    <dbReference type="NCBI Taxonomy" id="45954"/>
    <lineage>
        <taxon>Eukaryota</taxon>
        <taxon>Metazoa</taxon>
        <taxon>Spiralia</taxon>
        <taxon>Lophotrochozoa</taxon>
        <taxon>Mollusca</taxon>
        <taxon>Bivalvia</taxon>
        <taxon>Autobranchia</taxon>
        <taxon>Heteroconchia</taxon>
        <taxon>Euheterodonta</taxon>
        <taxon>Imparidentia</taxon>
        <taxon>Neoheterodontei</taxon>
        <taxon>Myida</taxon>
        <taxon>Dreissenoidea</taxon>
        <taxon>Dreissenidae</taxon>
        <taxon>Dreissena</taxon>
    </lineage>
</organism>
<evidence type="ECO:0000313" key="1">
    <source>
        <dbReference type="EMBL" id="KAH3856279.1"/>
    </source>
</evidence>
<sequence length="88" mass="9729">MNAGILGYDVYIDRQGDAEGNYTLLTFDVHQPDSKVELIPVGNFRMTQGGVGIPVCKHDNPKPLHTHGESLCLFSVTNLKGVSFFLFF</sequence>
<evidence type="ECO:0000313" key="2">
    <source>
        <dbReference type="Proteomes" id="UP000828390"/>
    </source>
</evidence>
<comment type="caution">
    <text evidence="1">The sequence shown here is derived from an EMBL/GenBank/DDBJ whole genome shotgun (WGS) entry which is preliminary data.</text>
</comment>
<dbReference type="EMBL" id="JAIWYP010000003">
    <property type="protein sequence ID" value="KAH3856279.1"/>
    <property type="molecule type" value="Genomic_DNA"/>
</dbReference>
<accession>A0A9D4LEG1</accession>